<comment type="function">
    <text evidence="9">Required for the activity of the bacterial periplasmic transport system of putrescine and spermidine.</text>
</comment>
<evidence type="ECO:0000256" key="10">
    <source>
        <dbReference type="ARBA" id="ARBA00039580"/>
    </source>
</evidence>
<dbReference type="SUPFAM" id="SSF161098">
    <property type="entry name" value="MetI-like"/>
    <property type="match status" value="1"/>
</dbReference>
<dbReference type="Proteomes" id="UP000216454">
    <property type="component" value="Unassembled WGS sequence"/>
</dbReference>
<feature type="transmembrane region" description="Helical" evidence="11">
    <location>
        <begin position="165"/>
        <end position="185"/>
    </location>
</feature>
<dbReference type="InterPro" id="IPR000515">
    <property type="entry name" value="MetI-like"/>
</dbReference>
<feature type="transmembrane region" description="Helical" evidence="11">
    <location>
        <begin position="107"/>
        <end position="131"/>
    </location>
</feature>
<evidence type="ECO:0000256" key="1">
    <source>
        <dbReference type="ARBA" id="ARBA00004429"/>
    </source>
</evidence>
<gene>
    <name evidence="14" type="ORF">PSSU_1117</name>
</gene>
<comment type="caution">
    <text evidence="14">The sequence shown here is derived from an EMBL/GenBank/DDBJ whole genome shotgun (WGS) entry which is preliminary data.</text>
</comment>
<evidence type="ECO:0000256" key="7">
    <source>
        <dbReference type="ARBA" id="ARBA00022989"/>
    </source>
</evidence>
<feature type="transmembrane region" description="Helical" evidence="11">
    <location>
        <begin position="302"/>
        <end position="323"/>
    </location>
</feature>
<comment type="similarity">
    <text evidence="2">Belongs to the binding-protein-dependent transport system permease family. CysTW subfamily.</text>
</comment>
<proteinExistence type="inferred from homology"/>
<evidence type="ECO:0000313" key="14">
    <source>
        <dbReference type="EMBL" id="OZG51180.1"/>
    </source>
</evidence>
<dbReference type="PROSITE" id="PS50928">
    <property type="entry name" value="ABC_TM1"/>
    <property type="match status" value="1"/>
</dbReference>
<dbReference type="InterPro" id="IPR035906">
    <property type="entry name" value="MetI-like_sf"/>
</dbReference>
<feature type="domain" description="ABC transmembrane type-1" evidence="13">
    <location>
        <begin position="161"/>
        <end position="349"/>
    </location>
</feature>
<evidence type="ECO:0000256" key="8">
    <source>
        <dbReference type="ARBA" id="ARBA00023136"/>
    </source>
</evidence>
<dbReference type="Pfam" id="PF00528">
    <property type="entry name" value="BPD_transp_1"/>
    <property type="match status" value="1"/>
</dbReference>
<evidence type="ECO:0000256" key="5">
    <source>
        <dbReference type="ARBA" id="ARBA00022519"/>
    </source>
</evidence>
<feature type="region of interest" description="Disordered" evidence="12">
    <location>
        <begin position="1"/>
        <end position="31"/>
    </location>
</feature>
<name>A0A261EWD8_9BIFI</name>
<dbReference type="Gene3D" id="1.10.3720.10">
    <property type="entry name" value="MetI-like"/>
    <property type="match status" value="1"/>
</dbReference>
<dbReference type="PANTHER" id="PTHR43848">
    <property type="entry name" value="PUTRESCINE TRANSPORT SYSTEM PERMEASE PROTEIN POTI"/>
    <property type="match status" value="1"/>
</dbReference>
<evidence type="ECO:0000256" key="2">
    <source>
        <dbReference type="ARBA" id="ARBA00007069"/>
    </source>
</evidence>
<dbReference type="InterPro" id="IPR051789">
    <property type="entry name" value="Bact_Polyamine_Transport"/>
</dbReference>
<keyword evidence="3 11" id="KW-0813">Transport</keyword>
<evidence type="ECO:0000313" key="15">
    <source>
        <dbReference type="Proteomes" id="UP000216454"/>
    </source>
</evidence>
<feature type="transmembrane region" description="Helical" evidence="11">
    <location>
        <begin position="229"/>
        <end position="248"/>
    </location>
</feature>
<accession>A0A261EWD8</accession>
<evidence type="ECO:0000256" key="9">
    <source>
        <dbReference type="ARBA" id="ARBA00037216"/>
    </source>
</evidence>
<dbReference type="EMBL" id="MWWQ01000009">
    <property type="protein sequence ID" value="OZG51180.1"/>
    <property type="molecule type" value="Genomic_DNA"/>
</dbReference>
<dbReference type="CDD" id="cd06261">
    <property type="entry name" value="TM_PBP2"/>
    <property type="match status" value="1"/>
</dbReference>
<feature type="compositionally biased region" description="Polar residues" evidence="12">
    <location>
        <begin position="7"/>
        <end position="18"/>
    </location>
</feature>
<keyword evidence="6 11" id="KW-0812">Transmembrane</keyword>
<evidence type="ECO:0000256" key="4">
    <source>
        <dbReference type="ARBA" id="ARBA00022475"/>
    </source>
</evidence>
<protein>
    <recommendedName>
        <fullName evidence="10">Spermidine/putrescine transport system permease protein PotC</fullName>
    </recommendedName>
</protein>
<dbReference type="PANTHER" id="PTHR43848:SF5">
    <property type="entry name" value="SPERMIDINE_PUTRESCINE TRANSPORT SYSTEM PERMEASE PROTEIN POTC"/>
    <property type="match status" value="1"/>
</dbReference>
<organism evidence="14 15">
    <name type="scientific">Pseudoscardovia suis</name>
    <dbReference type="NCBI Taxonomy" id="987063"/>
    <lineage>
        <taxon>Bacteria</taxon>
        <taxon>Bacillati</taxon>
        <taxon>Actinomycetota</taxon>
        <taxon>Actinomycetes</taxon>
        <taxon>Bifidobacteriales</taxon>
        <taxon>Bifidobacteriaceae</taxon>
        <taxon>Pseudoscardovia</taxon>
    </lineage>
</organism>
<evidence type="ECO:0000256" key="3">
    <source>
        <dbReference type="ARBA" id="ARBA00022448"/>
    </source>
</evidence>
<keyword evidence="7 11" id="KW-1133">Transmembrane helix</keyword>
<comment type="subcellular location">
    <subcellularLocation>
        <location evidence="1">Cell inner membrane</location>
        <topology evidence="1">Multi-pass membrane protein</topology>
    </subcellularLocation>
    <subcellularLocation>
        <location evidence="11">Cell membrane</location>
        <topology evidence="11">Multi-pass membrane protein</topology>
    </subcellularLocation>
</comment>
<dbReference type="GO" id="GO:0055085">
    <property type="term" value="P:transmembrane transport"/>
    <property type="evidence" value="ECO:0007669"/>
    <property type="project" value="InterPro"/>
</dbReference>
<dbReference type="AlphaFoldDB" id="A0A261EWD8"/>
<keyword evidence="4" id="KW-1003">Cell membrane</keyword>
<feature type="transmembrane region" description="Helical" evidence="11">
    <location>
        <begin position="197"/>
        <end position="223"/>
    </location>
</feature>
<keyword evidence="15" id="KW-1185">Reference proteome</keyword>
<dbReference type="RefSeq" id="WP_244569161.1">
    <property type="nucleotide sequence ID" value="NZ_MWWQ01000009.1"/>
</dbReference>
<evidence type="ECO:0000256" key="6">
    <source>
        <dbReference type="ARBA" id="ARBA00022692"/>
    </source>
</evidence>
<keyword evidence="8 11" id="KW-0472">Membrane</keyword>
<feature type="transmembrane region" description="Helical" evidence="11">
    <location>
        <begin position="277"/>
        <end position="296"/>
    </location>
</feature>
<dbReference type="GO" id="GO:0005886">
    <property type="term" value="C:plasma membrane"/>
    <property type="evidence" value="ECO:0007669"/>
    <property type="project" value="UniProtKB-SubCell"/>
</dbReference>
<evidence type="ECO:0000256" key="11">
    <source>
        <dbReference type="RuleBase" id="RU363032"/>
    </source>
</evidence>
<evidence type="ECO:0000259" key="13">
    <source>
        <dbReference type="PROSITE" id="PS50928"/>
    </source>
</evidence>
<sequence>MTHDNRTQGNRTRSNRMQGNEPMAASAAELAEAAAATSTAAVGSPAESAQSQPSSVNAEYADLVVRAAAGGNGGIVVPDWLESKQPDKPLTTRRAGRAKNDLKRFPFIGFISILVLAFLYIPMAIVVGYSFNGGRQALLWQGFSVRWYGEVFHDPAIIAATRTSLVVALAATVLSTLLALGYVLAIDHMSRLGSRLASGLINASMMIPEIVLGVATMAFIRMIGMAPGYLPLILAHTTFCIPFVEMPIRARLQTLDRSCFEAAQDLGASQFTTVRRITMPLLTPGIISGALMGFVVSMDDYMISNFLTTAGTTTLPIYIFSLIRKGVNPSINVIATLLLLLAVVVTVVSSVLTGRKGSKR</sequence>
<keyword evidence="5" id="KW-0997">Cell inner membrane</keyword>
<evidence type="ECO:0000256" key="12">
    <source>
        <dbReference type="SAM" id="MobiDB-lite"/>
    </source>
</evidence>
<reference evidence="14 15" key="1">
    <citation type="journal article" date="2017" name="BMC Genomics">
        <title>Comparative genomic and phylogenomic analyses of the Bifidobacteriaceae family.</title>
        <authorList>
            <person name="Lugli G.A."/>
            <person name="Milani C."/>
            <person name="Turroni F."/>
            <person name="Duranti S."/>
            <person name="Mancabelli L."/>
            <person name="Mangifesta M."/>
            <person name="Ferrario C."/>
            <person name="Modesto M."/>
            <person name="Mattarelli P."/>
            <person name="Jiri K."/>
            <person name="van Sinderen D."/>
            <person name="Ventura M."/>
        </authorList>
    </citation>
    <scope>NUCLEOTIDE SEQUENCE [LARGE SCALE GENOMIC DNA]</scope>
    <source>
        <strain evidence="14 15">DSM 24744</strain>
    </source>
</reference>
<feature type="transmembrane region" description="Helical" evidence="11">
    <location>
        <begin position="330"/>
        <end position="352"/>
    </location>
</feature>